<dbReference type="InterPro" id="IPR051104">
    <property type="entry name" value="FAD_monoxygenase"/>
</dbReference>
<organism evidence="7 8">
    <name type="scientific">Pestalotiopsis fici (strain W106-1 / CGMCC3.15140)</name>
    <dbReference type="NCBI Taxonomy" id="1229662"/>
    <lineage>
        <taxon>Eukaryota</taxon>
        <taxon>Fungi</taxon>
        <taxon>Dikarya</taxon>
        <taxon>Ascomycota</taxon>
        <taxon>Pezizomycotina</taxon>
        <taxon>Sordariomycetes</taxon>
        <taxon>Xylariomycetidae</taxon>
        <taxon>Amphisphaeriales</taxon>
        <taxon>Sporocadaceae</taxon>
        <taxon>Pestalotiopsis</taxon>
    </lineage>
</organism>
<dbReference type="Gene3D" id="3.50.50.60">
    <property type="entry name" value="FAD/NAD(P)-binding domain"/>
    <property type="match status" value="1"/>
</dbReference>
<dbReference type="InterPro" id="IPR036188">
    <property type="entry name" value="FAD/NAD-bd_sf"/>
</dbReference>
<evidence type="ECO:0000259" key="6">
    <source>
        <dbReference type="Pfam" id="PF01494"/>
    </source>
</evidence>
<dbReference type="SUPFAM" id="SSF54373">
    <property type="entry name" value="FAD-linked reductases, C-terminal domain"/>
    <property type="match status" value="1"/>
</dbReference>
<comment type="similarity">
    <text evidence="2">Belongs to the paxM FAD-dependent monooxygenase family.</text>
</comment>
<keyword evidence="3" id="KW-0285">Flavoprotein</keyword>
<keyword evidence="4" id="KW-0274">FAD</keyword>
<sequence length="436" mass="48282">MSISNKRIAVVGGGLCGMALMNSALQAGLPNIHLYEAASQFTEVGAGVNITRNANRILDAFGIGPDMLLKSSRDPPCYMEYHHYRTGEYLGHIDEFGEPASRQIHRAHMIEALQKNVPDSNISLGKRLSGISWSTNKACYELSFQDGTVAEADIIIGCDGIKSVVRQHLGLTDHPVFSGQMVYRGYVSYDDLTPDTAKLLRKTVTFRGHGKHVLTLPIGNDETKTARVGIIGFMTEPLERWTSEAWLSTAPIDDLYEHVKDWTGPVQEIIDGLRKSSSDDKMLKQALYVREPTPKWFSIQEDHPESGIILIGDSAHSTLPHQGQGACQAIESGFALAQTLKNWEGNSLEAAFQFFQDFRKPRTDRITRTSAETGKMASADIPEEQWAASFSPDVVSERMKWVMEYDLLSDLASKLPMFAQSVSKSEERKGATVVQV</sequence>
<dbReference type="GO" id="GO:0044550">
    <property type="term" value="P:secondary metabolite biosynthetic process"/>
    <property type="evidence" value="ECO:0007669"/>
    <property type="project" value="TreeGrafter"/>
</dbReference>
<evidence type="ECO:0000313" key="7">
    <source>
        <dbReference type="EMBL" id="ETS87105.1"/>
    </source>
</evidence>
<dbReference type="STRING" id="1229662.W3XMB3"/>
<dbReference type="SUPFAM" id="SSF51905">
    <property type="entry name" value="FAD/NAD(P)-binding domain"/>
    <property type="match status" value="1"/>
</dbReference>
<dbReference type="PRINTS" id="PR00420">
    <property type="entry name" value="RNGMNOXGNASE"/>
</dbReference>
<dbReference type="PANTHER" id="PTHR46720">
    <property type="entry name" value="HYDROXYLASE, PUTATIVE (AFU_ORTHOLOGUE AFUA_3G01460)-RELATED"/>
    <property type="match status" value="1"/>
</dbReference>
<keyword evidence="8" id="KW-1185">Reference proteome</keyword>
<gene>
    <name evidence="7" type="ORF">PFICI_00933</name>
</gene>
<dbReference type="InParanoid" id="W3XMB3"/>
<evidence type="ECO:0000256" key="3">
    <source>
        <dbReference type="ARBA" id="ARBA00022630"/>
    </source>
</evidence>
<dbReference type="InterPro" id="IPR002938">
    <property type="entry name" value="FAD-bd"/>
</dbReference>
<dbReference type="KEGG" id="pfy:PFICI_00933"/>
<feature type="domain" description="FAD-binding" evidence="6">
    <location>
        <begin position="8"/>
        <end position="343"/>
    </location>
</feature>
<keyword evidence="5" id="KW-0560">Oxidoreductase</keyword>
<dbReference type="RefSeq" id="XP_007827705.1">
    <property type="nucleotide sequence ID" value="XM_007829514.1"/>
</dbReference>
<dbReference type="OrthoDB" id="5428495at2759"/>
<proteinExistence type="inferred from homology"/>
<dbReference type="GO" id="GO:0016491">
    <property type="term" value="F:oxidoreductase activity"/>
    <property type="evidence" value="ECO:0007669"/>
    <property type="project" value="UniProtKB-KW"/>
</dbReference>
<dbReference type="AlphaFoldDB" id="W3XMB3"/>
<comment type="pathway">
    <text evidence="1">Secondary metabolite biosynthesis.</text>
</comment>
<dbReference type="eggNOG" id="KOG2614">
    <property type="taxonomic scope" value="Eukaryota"/>
</dbReference>
<evidence type="ECO:0000313" key="8">
    <source>
        <dbReference type="Proteomes" id="UP000030651"/>
    </source>
</evidence>
<dbReference type="EMBL" id="KI912109">
    <property type="protein sequence ID" value="ETS87105.1"/>
    <property type="molecule type" value="Genomic_DNA"/>
</dbReference>
<evidence type="ECO:0000256" key="2">
    <source>
        <dbReference type="ARBA" id="ARBA00007992"/>
    </source>
</evidence>
<dbReference type="PANTHER" id="PTHR46720:SF3">
    <property type="entry name" value="FAD-BINDING DOMAIN-CONTAINING PROTEIN-RELATED"/>
    <property type="match status" value="1"/>
</dbReference>
<evidence type="ECO:0000256" key="1">
    <source>
        <dbReference type="ARBA" id="ARBA00005179"/>
    </source>
</evidence>
<name>W3XMB3_PESFW</name>
<dbReference type="Proteomes" id="UP000030651">
    <property type="component" value="Unassembled WGS sequence"/>
</dbReference>
<dbReference type="GO" id="GO:0071949">
    <property type="term" value="F:FAD binding"/>
    <property type="evidence" value="ECO:0007669"/>
    <property type="project" value="InterPro"/>
</dbReference>
<dbReference type="OMA" id="GFMTEPL"/>
<evidence type="ECO:0000256" key="4">
    <source>
        <dbReference type="ARBA" id="ARBA00022827"/>
    </source>
</evidence>
<dbReference type="GeneID" id="19265946"/>
<accession>W3XMB3</accession>
<reference evidence="8" key="1">
    <citation type="journal article" date="2015" name="BMC Genomics">
        <title>Genomic and transcriptomic analysis of the endophytic fungus Pestalotiopsis fici reveals its lifestyle and high potential for synthesis of natural products.</title>
        <authorList>
            <person name="Wang X."/>
            <person name="Zhang X."/>
            <person name="Liu L."/>
            <person name="Xiang M."/>
            <person name="Wang W."/>
            <person name="Sun X."/>
            <person name="Che Y."/>
            <person name="Guo L."/>
            <person name="Liu G."/>
            <person name="Guo L."/>
            <person name="Wang C."/>
            <person name="Yin W.B."/>
            <person name="Stadler M."/>
            <person name="Zhang X."/>
            <person name="Liu X."/>
        </authorList>
    </citation>
    <scope>NUCLEOTIDE SEQUENCE [LARGE SCALE GENOMIC DNA]</scope>
    <source>
        <strain evidence="8">W106-1 / CGMCC3.15140</strain>
    </source>
</reference>
<evidence type="ECO:0000256" key="5">
    <source>
        <dbReference type="ARBA" id="ARBA00023002"/>
    </source>
</evidence>
<dbReference type="Pfam" id="PF01494">
    <property type="entry name" value="FAD_binding_3"/>
    <property type="match status" value="1"/>
</dbReference>
<dbReference type="HOGENOM" id="CLU_009665_19_5_1"/>
<protein>
    <recommendedName>
        <fullName evidence="6">FAD-binding domain-containing protein</fullName>
    </recommendedName>
</protein>